<evidence type="ECO:0000313" key="1">
    <source>
        <dbReference type="EMBL" id="PRY53823.1"/>
    </source>
</evidence>
<dbReference type="AlphaFoldDB" id="A0A2T0U7C5"/>
<keyword evidence="2" id="KW-1185">Reference proteome</keyword>
<dbReference type="EMBL" id="PVTH01000003">
    <property type="protein sequence ID" value="PRY53823.1"/>
    <property type="molecule type" value="Genomic_DNA"/>
</dbReference>
<evidence type="ECO:0000313" key="2">
    <source>
        <dbReference type="Proteomes" id="UP000238034"/>
    </source>
</evidence>
<accession>A0A2T0U7C5</accession>
<sequence length="376" mass="42534">MAKKSSQVFCRGTLFSKSNKVMAKVDKKGIVRGKAGSVVYRGYREMNIIQGKPRKFEQTSASIQASTEFGLSSTTAAVIRQAFEPAYVHRDGEAVSRSTQLVYRGLRDSLTGSVGQRDLHDADLESLIGMDFNIKSRMSEVLQVSQRVERDEEGRLSVFMGALNAKTDLKVPLSISKPVSKYRLRFSLIGFNFRKEYYEYLEVKDVEFRWQGKLEAQEIRFETRPEADQLLMLSVSLLAYSETRMEEGYVLLNSKEFSPCSIIAAFHAEEPGEYPAGPVNMELNEAQQVRGASINNMCYEGNRLLREQERRNEKMTTTAIITTKKRPKEEESKVHFQAGKRVSFSSKPQIISSRGHKQQEAISLADTAPCLLSDNY</sequence>
<comment type="caution">
    <text evidence="1">The sequence shown here is derived from an EMBL/GenBank/DDBJ whole genome shotgun (WGS) entry which is preliminary data.</text>
</comment>
<proteinExistence type="predicted"/>
<dbReference type="Proteomes" id="UP000238034">
    <property type="component" value="Unassembled WGS sequence"/>
</dbReference>
<protein>
    <submittedName>
        <fullName evidence="1">Uncharacterized protein</fullName>
    </submittedName>
</protein>
<gene>
    <name evidence="1" type="ORF">B0I27_103296</name>
</gene>
<name>A0A2T0U7C5_9SPHI</name>
<reference evidence="1 2" key="1">
    <citation type="submission" date="2018-03" db="EMBL/GenBank/DDBJ databases">
        <title>Genomic Encyclopedia of Type Strains, Phase III (KMG-III): the genomes of soil and plant-associated and newly described type strains.</title>
        <authorList>
            <person name="Whitman W."/>
        </authorList>
    </citation>
    <scope>NUCLEOTIDE SEQUENCE [LARGE SCALE GENOMIC DNA]</scope>
    <source>
        <strain evidence="1 2">CGMCC 1.9313</strain>
    </source>
</reference>
<organism evidence="1 2">
    <name type="scientific">Arcticibacter pallidicorallinus</name>
    <dbReference type="NCBI Taxonomy" id="1259464"/>
    <lineage>
        <taxon>Bacteria</taxon>
        <taxon>Pseudomonadati</taxon>
        <taxon>Bacteroidota</taxon>
        <taxon>Sphingobacteriia</taxon>
        <taxon>Sphingobacteriales</taxon>
        <taxon>Sphingobacteriaceae</taxon>
        <taxon>Arcticibacter</taxon>
    </lineage>
</organism>